<evidence type="ECO:0000313" key="7">
    <source>
        <dbReference type="Proteomes" id="UP000564677"/>
    </source>
</evidence>
<evidence type="ECO:0000256" key="1">
    <source>
        <dbReference type="ARBA" id="ARBA00004442"/>
    </source>
</evidence>
<comment type="subcellular location">
    <subcellularLocation>
        <location evidence="1">Cell outer membrane</location>
    </subcellularLocation>
</comment>
<dbReference type="PANTHER" id="PTHR38776:SF1">
    <property type="entry name" value="MLTA-INTERACTING PROTEIN-RELATED"/>
    <property type="match status" value="1"/>
</dbReference>
<keyword evidence="5" id="KW-0998">Cell outer membrane</keyword>
<proteinExistence type="inferred from homology"/>
<evidence type="ECO:0000256" key="4">
    <source>
        <dbReference type="ARBA" id="ARBA00023136"/>
    </source>
</evidence>
<evidence type="ECO:0000256" key="3">
    <source>
        <dbReference type="ARBA" id="ARBA00022729"/>
    </source>
</evidence>
<dbReference type="PANTHER" id="PTHR38776">
    <property type="entry name" value="MLTA-INTERACTING PROTEIN-RELATED"/>
    <property type="match status" value="1"/>
</dbReference>
<sequence>MRNETLTSLEVTVLALACRDPLSSILPKKRFALYPFGPPPHSPLANPRLEALRRYAILYRLHGRGVAAAERERIHGAGYDPRQIAAIEAVIAQAGFRQGGAMRSLAGAARGWRTIFTGWRRPRARNASHPIPNRAREPRGAILERVSVNSPISTPFCLAIATAILTFSGIPAAAQSQAQIQPQPQPERNRDHFVLGIGAGYAPAYQGADDYRVMPLPVIDIAWGPFFANLRNGIGVNAVDTDHVTIGASVTMMPGYRSKDAPKGIGELSFGAGARGFMSLKAAGFVATIGATKGFAGGTKGVIADASLSRPVFVSSRFMLVPTIAASWADRKHNDRYFGVNAAQSRASGLRQYRPGSGLNDASAMLTAQYRLTDRISLAATGGVTTLLGKVKDSPIVVHKTQPLGFLSVSYRLGQ</sequence>
<keyword evidence="3" id="KW-0732">Signal</keyword>
<evidence type="ECO:0000256" key="2">
    <source>
        <dbReference type="ARBA" id="ARBA00005722"/>
    </source>
</evidence>
<gene>
    <name evidence="6" type="ORF">FHR20_003355</name>
</gene>
<evidence type="ECO:0000313" key="6">
    <source>
        <dbReference type="EMBL" id="NIJ66382.1"/>
    </source>
</evidence>
<dbReference type="Proteomes" id="UP000564677">
    <property type="component" value="Unassembled WGS sequence"/>
</dbReference>
<dbReference type="InterPro" id="IPR010583">
    <property type="entry name" value="MipA"/>
</dbReference>
<dbReference type="EMBL" id="JAASQV010000003">
    <property type="protein sequence ID" value="NIJ66382.1"/>
    <property type="molecule type" value="Genomic_DNA"/>
</dbReference>
<evidence type="ECO:0000256" key="5">
    <source>
        <dbReference type="ARBA" id="ARBA00023237"/>
    </source>
</evidence>
<dbReference type="GO" id="GO:0009279">
    <property type="term" value="C:cell outer membrane"/>
    <property type="evidence" value="ECO:0007669"/>
    <property type="project" value="UniProtKB-SubCell"/>
</dbReference>
<dbReference type="InterPro" id="IPR029032">
    <property type="entry name" value="AhpD-like"/>
</dbReference>
<dbReference type="SUPFAM" id="SSF69118">
    <property type="entry name" value="AhpD-like"/>
    <property type="match status" value="1"/>
</dbReference>
<dbReference type="AlphaFoldDB" id="A0A7X5V1Y4"/>
<name>A0A7X5V1Y4_9SPHN</name>
<organism evidence="6 7">
    <name type="scientific">Sphingomonas leidyi</name>
    <dbReference type="NCBI Taxonomy" id="68569"/>
    <lineage>
        <taxon>Bacteria</taxon>
        <taxon>Pseudomonadati</taxon>
        <taxon>Pseudomonadota</taxon>
        <taxon>Alphaproteobacteria</taxon>
        <taxon>Sphingomonadales</taxon>
        <taxon>Sphingomonadaceae</taxon>
        <taxon>Sphingomonas</taxon>
    </lineage>
</organism>
<reference evidence="6 7" key="1">
    <citation type="submission" date="2020-03" db="EMBL/GenBank/DDBJ databases">
        <title>Genomic Encyclopedia of Type Strains, Phase IV (KMG-IV): sequencing the most valuable type-strain genomes for metagenomic binning, comparative biology and taxonomic classification.</title>
        <authorList>
            <person name="Goeker M."/>
        </authorList>
    </citation>
    <scope>NUCLEOTIDE SEQUENCE [LARGE SCALE GENOMIC DNA]</scope>
    <source>
        <strain evidence="6 7">DSM 4733</strain>
    </source>
</reference>
<comment type="similarity">
    <text evidence="2">Belongs to the MipA/OmpV family.</text>
</comment>
<accession>A0A7X5V1Y4</accession>
<comment type="caution">
    <text evidence="6">The sequence shown here is derived from an EMBL/GenBank/DDBJ whole genome shotgun (WGS) entry which is preliminary data.</text>
</comment>
<protein>
    <submittedName>
        <fullName evidence="6">Outer membrane scaffolding protein for murein synthesis (MipA/OmpV family)</fullName>
    </submittedName>
</protein>
<keyword evidence="4" id="KW-0472">Membrane</keyword>
<keyword evidence="7" id="KW-1185">Reference proteome</keyword>
<dbReference type="Pfam" id="PF06629">
    <property type="entry name" value="MipA"/>
    <property type="match status" value="1"/>
</dbReference>